<feature type="region of interest" description="Disordered" evidence="1">
    <location>
        <begin position="153"/>
        <end position="231"/>
    </location>
</feature>
<proteinExistence type="predicted"/>
<feature type="compositionally biased region" description="Gly residues" evidence="1">
    <location>
        <begin position="255"/>
        <end position="264"/>
    </location>
</feature>
<reference evidence="4" key="1">
    <citation type="journal article" date="2019" name="Int. J. Syst. Evol. Microbiol.">
        <title>The Global Catalogue of Microorganisms (GCM) 10K type strain sequencing project: providing services to taxonomists for standard genome sequencing and annotation.</title>
        <authorList>
            <consortium name="The Broad Institute Genomics Platform"/>
            <consortium name="The Broad Institute Genome Sequencing Center for Infectious Disease"/>
            <person name="Wu L."/>
            <person name="Ma J."/>
        </authorList>
    </citation>
    <scope>NUCLEOTIDE SEQUENCE [LARGE SCALE GENOMIC DNA]</scope>
    <source>
        <strain evidence="4">JCM 14924</strain>
    </source>
</reference>
<dbReference type="RefSeq" id="WP_167403981.1">
    <property type="nucleotide sequence ID" value="NZ_BAAAOQ010000019.1"/>
</dbReference>
<feature type="signal peptide" evidence="2">
    <location>
        <begin position="1"/>
        <end position="38"/>
    </location>
</feature>
<dbReference type="Proteomes" id="UP001501391">
    <property type="component" value="Unassembled WGS sequence"/>
</dbReference>
<evidence type="ECO:0000313" key="4">
    <source>
        <dbReference type="Proteomes" id="UP001501391"/>
    </source>
</evidence>
<feature type="region of interest" description="Disordered" evidence="1">
    <location>
        <begin position="252"/>
        <end position="288"/>
    </location>
</feature>
<dbReference type="EMBL" id="BAAAOQ010000019">
    <property type="protein sequence ID" value="GAA2201221.1"/>
    <property type="molecule type" value="Genomic_DNA"/>
</dbReference>
<evidence type="ECO:0000256" key="1">
    <source>
        <dbReference type="SAM" id="MobiDB-lite"/>
    </source>
</evidence>
<feature type="compositionally biased region" description="Gly residues" evidence="1">
    <location>
        <begin position="217"/>
        <end position="231"/>
    </location>
</feature>
<evidence type="ECO:0000313" key="3">
    <source>
        <dbReference type="EMBL" id="GAA2201221.1"/>
    </source>
</evidence>
<evidence type="ECO:0008006" key="5">
    <source>
        <dbReference type="Google" id="ProtNLM"/>
    </source>
</evidence>
<organism evidence="3 4">
    <name type="scientific">Streptomyces bangladeshensis</name>
    <dbReference type="NCBI Taxonomy" id="295352"/>
    <lineage>
        <taxon>Bacteria</taxon>
        <taxon>Bacillati</taxon>
        <taxon>Actinomycetota</taxon>
        <taxon>Actinomycetes</taxon>
        <taxon>Kitasatosporales</taxon>
        <taxon>Streptomycetaceae</taxon>
        <taxon>Streptomyces</taxon>
    </lineage>
</organism>
<keyword evidence="2" id="KW-0732">Signal</keyword>
<comment type="caution">
    <text evidence="3">The sequence shown here is derived from an EMBL/GenBank/DDBJ whole genome shotgun (WGS) entry which is preliminary data.</text>
</comment>
<feature type="chain" id="PRO_5046455403" description="PE-PGRS family protein" evidence="2">
    <location>
        <begin position="39"/>
        <end position="288"/>
    </location>
</feature>
<sequence>MTLTPQQSNRPQRTARRVALLLATAALPAVLVVPAAPAAAVPVTKTFTAGANQRFVVPAGVTRLTVTATGEPGRSAFEGGAGGTGATVTGTLTVVPGTTYYVNVDTGGGAVTGQRPGGSGGGASDVRTCSSARANCALTGVPGTDPRLIVAAGGGGGGRGSSFTGPVREATGGNAGDTGKPGGERPESGGGGSGGTQTHGGKGGAACPEDSKAGTDGRPGTGGTGGGGFGGGGGGGGWHGGGGGGGCFLVTAAAGGPGGGGGGSNLVPAGGTSSPATGSAQVSITYGS</sequence>
<feature type="compositionally biased region" description="Polar residues" evidence="1">
    <location>
        <begin position="272"/>
        <end position="288"/>
    </location>
</feature>
<evidence type="ECO:0000256" key="2">
    <source>
        <dbReference type="SAM" id="SignalP"/>
    </source>
</evidence>
<name>A0ABP5NNT3_9ACTN</name>
<keyword evidence="4" id="KW-1185">Reference proteome</keyword>
<protein>
    <recommendedName>
        <fullName evidence="5">PE-PGRS family protein</fullName>
    </recommendedName>
</protein>
<accession>A0ABP5NNT3</accession>
<gene>
    <name evidence="3" type="ORF">GCM10009787_55250</name>
</gene>
<feature type="compositionally biased region" description="Gly residues" evidence="1">
    <location>
        <begin position="188"/>
        <end position="204"/>
    </location>
</feature>